<proteinExistence type="predicted"/>
<accession>A0A4Q9L2C8</accession>
<reference evidence="1 2" key="1">
    <citation type="submission" date="2017-12" db="EMBL/GenBank/DDBJ databases">
        <authorList>
            <person name="Pombert J.-F."/>
            <person name="Haag K.L."/>
            <person name="Ebert D."/>
        </authorList>
    </citation>
    <scope>NUCLEOTIDE SEQUENCE [LARGE SCALE GENOMIC DNA]</scope>
    <source>
        <strain evidence="1">IL-BN-2</strain>
    </source>
</reference>
<dbReference type="VEuPathDB" id="MicrosporidiaDB:CWI36_0783p0020"/>
<dbReference type="VEuPathDB" id="MicrosporidiaDB:CWI39_1359p0010"/>
<comment type="caution">
    <text evidence="1">The sequence shown here is derived from an EMBL/GenBank/DDBJ whole genome shotgun (WGS) entry which is preliminary data.</text>
</comment>
<name>A0A4Q9L2C8_9MICR</name>
<evidence type="ECO:0000313" key="2">
    <source>
        <dbReference type="Proteomes" id="UP000293045"/>
    </source>
</evidence>
<sequence length="678" mass="80229">MIYIDLIYMMYFLDLLRGSDVNDVIRPPSLDLLFQNNQYSRQIMRPRLYSLFHSHGTSQSYPSDTQTYQFNPRSFFSDQQSYFTTHQFRPSEQELHRLKRPNDLSDQELQSLNPQPHHFDQDLQSSDEQYCLRNSNSSENNQISSHVAANCNKNTNFISESPPHNSSSYYQPKNKLVRNLAQSYRPAIIFKLFPFYFQSNSTIEQKALTDVKPIQTTHFTQPTSLIQNENSKIRFEENSLGFFHLICNSLDNQQIKKDLDVKYEDHKYWSLREYNKAKISNNVSSGSEINELDECKPFLESNYEIFLEDISHSKEEIAIFSKNMEMYTNSIIENESQKIYSGEKRIPELKNSIFRVFVKKGLPMIYLKPIFLLLPYWVKTALNENNSKTINVFYLSWCLKVIEAVIEFYSKDLNIYISDGSEGNKMKEFSHIFSFNITAFYNSYNFILDYLKNICRIFKKQYHERFFEVVSDVDFLYSHCEEVLCLEYTYSLIPGMPLISLLPKKQVIPEIAGILFDVFILLSDESLKTINIKILESNYLNQEPKNQYKSFKTHFAKKLSSESYSIEADIRDLFKDIARVYKIILCDYFTMKIFEEDSSELNEKFKNWFPNNYSNLEKLNLRNIIPKYNDYIRFFETCNMLLHYICKVILNPSLTPKKYKTAISLKIRLKLQTEIFLN</sequence>
<evidence type="ECO:0000313" key="1">
    <source>
        <dbReference type="EMBL" id="TBU01557.1"/>
    </source>
</evidence>
<dbReference type="EMBL" id="PIXR01001359">
    <property type="protein sequence ID" value="TBU01557.1"/>
    <property type="molecule type" value="Genomic_DNA"/>
</dbReference>
<dbReference type="AlphaFoldDB" id="A0A4Q9L2C8"/>
<organism evidence="1 2">
    <name type="scientific">Hamiltosporidium magnivora</name>
    <dbReference type="NCBI Taxonomy" id="148818"/>
    <lineage>
        <taxon>Eukaryota</taxon>
        <taxon>Fungi</taxon>
        <taxon>Fungi incertae sedis</taxon>
        <taxon>Microsporidia</taxon>
        <taxon>Dubosqiidae</taxon>
        <taxon>Hamiltosporidium</taxon>
    </lineage>
</organism>
<dbReference type="Proteomes" id="UP000293045">
    <property type="component" value="Unassembled WGS sequence"/>
</dbReference>
<protein>
    <submittedName>
        <fullName evidence="1">Uncharacterized protein</fullName>
    </submittedName>
</protein>
<gene>
    <name evidence="1" type="ORF">CWI39_1359p0010</name>
</gene>